<protein>
    <submittedName>
        <fullName evidence="1">DeoR family transcriptional regulator</fullName>
    </submittedName>
</protein>
<dbReference type="InterPro" id="IPR036388">
    <property type="entry name" value="WH-like_DNA-bd_sf"/>
</dbReference>
<dbReference type="InterPro" id="IPR001034">
    <property type="entry name" value="DeoR_HTH"/>
</dbReference>
<dbReference type="InterPro" id="IPR037171">
    <property type="entry name" value="NagB/RpiA_transferase-like"/>
</dbReference>
<dbReference type="SMART" id="SM01134">
    <property type="entry name" value="DeoRC"/>
    <property type="match status" value="1"/>
</dbReference>
<dbReference type="PROSITE" id="PS00894">
    <property type="entry name" value="HTH_DEOR_1"/>
    <property type="match status" value="1"/>
</dbReference>
<proteinExistence type="predicted"/>
<sequence>MKSSRADIEKRRDRVLKIIEYRTNVTVDELSRKLETSAITIRRDLEYFEKKNLIERYHGGASISKVNFTTNIFSSSLTVNKHAIAKAASRFVEDGDTVFINTSSTALLMTEYIKARQVTIITNNGKAIFTKNNEGLFIVLTGGELRMPKESLVGDFAINNLNRVKATKCFLGCSGISSDGGFTTAVLQEVAINEIMLKNTTGLKVVLADTNKVGKTHSFLSGSIEDLDYLITDTDANDDEIEKLRKTGLKVLKVPLD</sequence>
<dbReference type="KEGG" id="manr:MPAN_005720"/>
<dbReference type="InterPro" id="IPR036390">
    <property type="entry name" value="WH_DNA-bd_sf"/>
</dbReference>
<dbReference type="GO" id="GO:0003700">
    <property type="term" value="F:DNA-binding transcription factor activity"/>
    <property type="evidence" value="ECO:0007669"/>
    <property type="project" value="InterPro"/>
</dbReference>
<dbReference type="SMART" id="SM00420">
    <property type="entry name" value="HTH_DEOR"/>
    <property type="match status" value="1"/>
</dbReference>
<dbReference type="Gene3D" id="3.40.50.1360">
    <property type="match status" value="1"/>
</dbReference>
<evidence type="ECO:0000313" key="1">
    <source>
        <dbReference type="EMBL" id="BCR35679.1"/>
    </source>
</evidence>
<dbReference type="InterPro" id="IPR014036">
    <property type="entry name" value="DeoR-like_C"/>
</dbReference>
<accession>A0A7U9TI69</accession>
<dbReference type="Proteomes" id="UP000620133">
    <property type="component" value="Chromosome"/>
</dbReference>
<organism evidence="1 2">
    <name type="scientific">Mariniplasma anaerobium</name>
    <dbReference type="NCBI Taxonomy" id="2735436"/>
    <lineage>
        <taxon>Bacteria</taxon>
        <taxon>Bacillati</taxon>
        <taxon>Mycoplasmatota</taxon>
        <taxon>Mollicutes</taxon>
        <taxon>Acholeplasmatales</taxon>
        <taxon>Acholeplasmataceae</taxon>
        <taxon>Mariniplasma</taxon>
    </lineage>
</organism>
<gene>
    <name evidence="1" type="ORF">MPAN_005720</name>
</gene>
<evidence type="ECO:0000313" key="2">
    <source>
        <dbReference type="Proteomes" id="UP000620133"/>
    </source>
</evidence>
<dbReference type="InterPro" id="IPR050313">
    <property type="entry name" value="Carb_Metab_HTH_regulators"/>
</dbReference>
<keyword evidence="2" id="KW-1185">Reference proteome</keyword>
<name>A0A7U9TI69_9MOLU</name>
<dbReference type="Pfam" id="PF00455">
    <property type="entry name" value="DeoRC"/>
    <property type="match status" value="1"/>
</dbReference>
<dbReference type="PANTHER" id="PTHR30363:SF44">
    <property type="entry name" value="AGA OPERON TRANSCRIPTIONAL REPRESSOR-RELATED"/>
    <property type="match status" value="1"/>
</dbReference>
<dbReference type="PANTHER" id="PTHR30363">
    <property type="entry name" value="HTH-TYPE TRANSCRIPTIONAL REGULATOR SRLR-RELATED"/>
    <property type="match status" value="1"/>
</dbReference>
<dbReference type="SUPFAM" id="SSF46785">
    <property type="entry name" value="Winged helix' DNA-binding domain"/>
    <property type="match status" value="1"/>
</dbReference>
<dbReference type="Gene3D" id="1.10.10.10">
    <property type="entry name" value="Winged helix-like DNA-binding domain superfamily/Winged helix DNA-binding domain"/>
    <property type="match status" value="1"/>
</dbReference>
<dbReference type="Pfam" id="PF08220">
    <property type="entry name" value="HTH_DeoR"/>
    <property type="match status" value="1"/>
</dbReference>
<dbReference type="InterPro" id="IPR018356">
    <property type="entry name" value="Tscrpt_reg_HTH_DeoR_CS"/>
</dbReference>
<dbReference type="EMBL" id="AP024412">
    <property type="protein sequence ID" value="BCR35679.1"/>
    <property type="molecule type" value="Genomic_DNA"/>
</dbReference>
<reference evidence="1" key="1">
    <citation type="submission" date="2021-01" db="EMBL/GenBank/DDBJ databases">
        <title>Draft genome sequence of Acholeplasmataceae bacterium strain Mahy22.</title>
        <authorList>
            <person name="Watanabe M."/>
            <person name="Kojima H."/>
            <person name="Fukui M."/>
        </authorList>
    </citation>
    <scope>NUCLEOTIDE SEQUENCE</scope>
    <source>
        <strain evidence="1">Mahy22</strain>
    </source>
</reference>
<dbReference type="AlphaFoldDB" id="A0A7U9TI69"/>
<dbReference type="PROSITE" id="PS51000">
    <property type="entry name" value="HTH_DEOR_2"/>
    <property type="match status" value="1"/>
</dbReference>
<dbReference type="SUPFAM" id="SSF100950">
    <property type="entry name" value="NagB/RpiA/CoA transferase-like"/>
    <property type="match status" value="1"/>
</dbReference>
<dbReference type="PRINTS" id="PR00037">
    <property type="entry name" value="HTHLACR"/>
</dbReference>
<dbReference type="RefSeq" id="WP_176238521.1">
    <property type="nucleotide sequence ID" value="NZ_AP024412.1"/>
</dbReference>